<evidence type="ECO:0000313" key="3">
    <source>
        <dbReference type="Proteomes" id="UP000199608"/>
    </source>
</evidence>
<feature type="domain" description="Rhodanese" evidence="1">
    <location>
        <begin position="1"/>
        <end position="25"/>
    </location>
</feature>
<dbReference type="PANTHER" id="PTHR33531">
    <property type="entry name" value="RUBRERYTHRIN SUBFAMILY"/>
    <property type="match status" value="1"/>
</dbReference>
<evidence type="ECO:0000313" key="2">
    <source>
        <dbReference type="EMBL" id="SDU53659.1"/>
    </source>
</evidence>
<organism evidence="2 3">
    <name type="scientific">Desulfobacula phenolica</name>
    <dbReference type="NCBI Taxonomy" id="90732"/>
    <lineage>
        <taxon>Bacteria</taxon>
        <taxon>Pseudomonadati</taxon>
        <taxon>Thermodesulfobacteriota</taxon>
        <taxon>Desulfobacteria</taxon>
        <taxon>Desulfobacterales</taxon>
        <taxon>Desulfobacteraceae</taxon>
        <taxon>Desulfobacula</taxon>
    </lineage>
</organism>
<dbReference type="Proteomes" id="UP000199608">
    <property type="component" value="Unassembled WGS sequence"/>
</dbReference>
<dbReference type="GO" id="GO:0046872">
    <property type="term" value="F:metal ion binding"/>
    <property type="evidence" value="ECO:0007669"/>
    <property type="project" value="InterPro"/>
</dbReference>
<dbReference type="AlphaFoldDB" id="A0A1H2JB74"/>
<evidence type="ECO:0000259" key="1">
    <source>
        <dbReference type="PROSITE" id="PS50206"/>
    </source>
</evidence>
<dbReference type="GO" id="GO:0016491">
    <property type="term" value="F:oxidoreductase activity"/>
    <property type="evidence" value="ECO:0007669"/>
    <property type="project" value="InterPro"/>
</dbReference>
<dbReference type="SUPFAM" id="SSF47240">
    <property type="entry name" value="Ferritin-like"/>
    <property type="match status" value="1"/>
</dbReference>
<proteinExistence type="predicted"/>
<name>A0A1H2JB74_9BACT</name>
<dbReference type="Pfam" id="PF02915">
    <property type="entry name" value="Rubrerythrin"/>
    <property type="match status" value="1"/>
</dbReference>
<dbReference type="CDD" id="cd01045">
    <property type="entry name" value="Ferritin_like_AB"/>
    <property type="match status" value="1"/>
</dbReference>
<dbReference type="InterPro" id="IPR003251">
    <property type="entry name" value="Rr_diiron-bd_dom"/>
</dbReference>
<gene>
    <name evidence="2" type="ORF">SAMN04487931_111127</name>
</gene>
<sequence length="191" mass="21298">MLAGKGFKSVFNVSGGIKAWQAKTAIGHQDLGMDLFSGKEEPLDVLKVAYSLEQGLCEFYNTMEKQAKKKQVKDLFGKLSEIEVKHQLSIYKAYNEISAEKVSKDKFETMVEAKALEGGMTTKEYLDLFKPDLDSEIEVISLAMSIEAQALDLYQRVALKIENKESKAIVNKIANEEKVHLASLGKLMDAL</sequence>
<dbReference type="PANTHER" id="PTHR33531:SF7">
    <property type="entry name" value="HYPOTHETICAL MEMBRANE PROTEIN, CONSERVED"/>
    <property type="match status" value="1"/>
</dbReference>
<dbReference type="Gene3D" id="1.20.1260.10">
    <property type="match status" value="1"/>
</dbReference>
<accession>A0A1H2JB74</accession>
<keyword evidence="3" id="KW-1185">Reference proteome</keyword>
<dbReference type="InterPro" id="IPR012347">
    <property type="entry name" value="Ferritin-like"/>
</dbReference>
<dbReference type="PROSITE" id="PS50206">
    <property type="entry name" value="RHODANESE_3"/>
    <property type="match status" value="1"/>
</dbReference>
<dbReference type="EMBL" id="FNLL01000011">
    <property type="protein sequence ID" value="SDU53659.1"/>
    <property type="molecule type" value="Genomic_DNA"/>
</dbReference>
<protein>
    <submittedName>
        <fullName evidence="2">Rubrerythrin</fullName>
    </submittedName>
</protein>
<reference evidence="3" key="1">
    <citation type="submission" date="2016-10" db="EMBL/GenBank/DDBJ databases">
        <authorList>
            <person name="Varghese N."/>
            <person name="Submissions S."/>
        </authorList>
    </citation>
    <scope>NUCLEOTIDE SEQUENCE [LARGE SCALE GENOMIC DNA]</scope>
    <source>
        <strain evidence="3">DSM 3384</strain>
    </source>
</reference>
<dbReference type="InterPro" id="IPR001763">
    <property type="entry name" value="Rhodanese-like_dom"/>
</dbReference>
<dbReference type="InterPro" id="IPR009078">
    <property type="entry name" value="Ferritin-like_SF"/>
</dbReference>